<evidence type="ECO:0000256" key="2">
    <source>
        <dbReference type="ARBA" id="ARBA00023026"/>
    </source>
</evidence>
<evidence type="ECO:0000313" key="4">
    <source>
        <dbReference type="EMBL" id="EPS31540.1"/>
    </source>
</evidence>
<dbReference type="AlphaFoldDB" id="S7ZLL5"/>
<dbReference type="Proteomes" id="UP000019376">
    <property type="component" value="Unassembled WGS sequence"/>
</dbReference>
<dbReference type="PhylomeDB" id="S7ZLL5"/>
<dbReference type="STRING" id="933388.S7ZLL5"/>
<dbReference type="GO" id="GO:0008061">
    <property type="term" value="F:chitin binding"/>
    <property type="evidence" value="ECO:0007669"/>
    <property type="project" value="UniProtKB-KW"/>
</dbReference>
<dbReference type="PANTHER" id="PTHR34997">
    <property type="entry name" value="AM15"/>
    <property type="match status" value="1"/>
</dbReference>
<evidence type="ECO:0000259" key="3">
    <source>
        <dbReference type="PROSITE" id="PS51782"/>
    </source>
</evidence>
<keyword evidence="5" id="KW-1185">Reference proteome</keyword>
<evidence type="ECO:0000256" key="1">
    <source>
        <dbReference type="ARBA" id="ARBA00022669"/>
    </source>
</evidence>
<organism evidence="4 5">
    <name type="scientific">Penicillium oxalicum (strain 114-2 / CGMCC 5302)</name>
    <name type="common">Penicillium decumbens</name>
    <dbReference type="NCBI Taxonomy" id="933388"/>
    <lineage>
        <taxon>Eukaryota</taxon>
        <taxon>Fungi</taxon>
        <taxon>Dikarya</taxon>
        <taxon>Ascomycota</taxon>
        <taxon>Pezizomycotina</taxon>
        <taxon>Eurotiomycetes</taxon>
        <taxon>Eurotiomycetidae</taxon>
        <taxon>Eurotiales</taxon>
        <taxon>Aspergillaceae</taxon>
        <taxon>Penicillium</taxon>
    </lineage>
</organism>
<dbReference type="InterPro" id="IPR036779">
    <property type="entry name" value="LysM_dom_sf"/>
</dbReference>
<evidence type="ECO:0000313" key="5">
    <source>
        <dbReference type="Proteomes" id="UP000019376"/>
    </source>
</evidence>
<dbReference type="PROSITE" id="PS51782">
    <property type="entry name" value="LYSM"/>
    <property type="match status" value="1"/>
</dbReference>
<feature type="domain" description="LysM" evidence="3">
    <location>
        <begin position="74"/>
        <end position="120"/>
    </location>
</feature>
<protein>
    <submittedName>
        <fullName evidence="4">Peptidoglycan binding domain-containing protein</fullName>
    </submittedName>
</protein>
<dbReference type="InterPro" id="IPR052210">
    <property type="entry name" value="LysM1-like"/>
</dbReference>
<dbReference type="HOGENOM" id="CLU_1078097_0_0_1"/>
<dbReference type="SMART" id="SM00257">
    <property type="entry name" value="LysM"/>
    <property type="match status" value="1"/>
</dbReference>
<keyword evidence="2" id="KW-0843">Virulence</keyword>
<dbReference type="PANTHER" id="PTHR34997:SF16">
    <property type="entry name" value="LYSM DOMAIN-CONTAINING PROTEIN"/>
    <property type="match status" value="1"/>
</dbReference>
<accession>S7ZLL5</accession>
<keyword evidence="1" id="KW-0147">Chitin-binding</keyword>
<sequence>MPQNELCSQCFVNTNRMMQSSPYSIFQSALESPYLKARLQYIHSTCGIGTGPTHVEDPQYLPIKQHPIPCFTEVVHTSQVGDTCDSVALKYSIASAALQSAKTDYITNCTTLAAGNELCIPLTCDNLLSTVWVHGRTLCLSPQNGIYNVSNPIPGVVVASGDSTGYTSRAIPPPGNGTVANSTTLFCGGWHTITSAEETSAKICISNGITSDLFYQINPSLAVSGAGDCTTLLKVGITYCVGPIWSWADLEADISHMN</sequence>
<dbReference type="Gene3D" id="3.10.350.10">
    <property type="entry name" value="LysM domain"/>
    <property type="match status" value="2"/>
</dbReference>
<gene>
    <name evidence="4" type="ORF">PDE_06495</name>
</gene>
<reference evidence="4 5" key="1">
    <citation type="journal article" date="2013" name="PLoS ONE">
        <title>Genomic and secretomic analyses reveal unique features of the lignocellulolytic enzyme system of Penicillium decumbens.</title>
        <authorList>
            <person name="Liu G."/>
            <person name="Zhang L."/>
            <person name="Wei X."/>
            <person name="Zou G."/>
            <person name="Qin Y."/>
            <person name="Ma L."/>
            <person name="Li J."/>
            <person name="Zheng H."/>
            <person name="Wang S."/>
            <person name="Wang C."/>
            <person name="Xun L."/>
            <person name="Zhao G.-P."/>
            <person name="Zhou Z."/>
            <person name="Qu Y."/>
        </authorList>
    </citation>
    <scope>NUCLEOTIDE SEQUENCE [LARGE SCALE GENOMIC DNA]</scope>
    <source>
        <strain evidence="5">114-2 / CGMCC 5302</strain>
    </source>
</reference>
<dbReference type="InterPro" id="IPR018392">
    <property type="entry name" value="LysM"/>
</dbReference>
<dbReference type="eggNOG" id="ENOG502SK24">
    <property type="taxonomic scope" value="Eukaryota"/>
</dbReference>
<name>S7ZLL5_PENO1</name>
<proteinExistence type="predicted"/>
<dbReference type="EMBL" id="KB644413">
    <property type="protein sequence ID" value="EPS31540.1"/>
    <property type="molecule type" value="Genomic_DNA"/>
</dbReference>
<dbReference type="OrthoDB" id="5985073at2759"/>